<dbReference type="EMBL" id="CP000050">
    <property type="protein sequence ID" value="AAY47151.1"/>
    <property type="molecule type" value="Genomic_DNA"/>
</dbReference>
<organism evidence="1 2">
    <name type="scientific">Xanthomonas campestris pv. campestris (strain 8004)</name>
    <dbReference type="NCBI Taxonomy" id="314565"/>
    <lineage>
        <taxon>Bacteria</taxon>
        <taxon>Pseudomonadati</taxon>
        <taxon>Pseudomonadota</taxon>
        <taxon>Gammaproteobacteria</taxon>
        <taxon>Lysobacterales</taxon>
        <taxon>Lysobacteraceae</taxon>
        <taxon>Xanthomonas</taxon>
    </lineage>
</organism>
<dbReference type="AlphaFoldDB" id="A0A0H2X2K4"/>
<name>A0A0H2X2K4_XANC8</name>
<sequence length="236" mass="25504">MLVGRPRGGVSATQVFTQQRCGALAVACTGFWPCRPDVRPRPGALLRTGPNLVCVSSTLTRTSPLLTVSFRILWPMTLVGLMASCNGSHTADPPRPESEHFTLAELQQLGCTVKATPKRSQSSIPLVGTVDGYGMTSATPCATQLVSLLQPINYEDAVWEGARSAAKNFAKEHGYTQERFEGEIGEYSEIEVFSRNGKQVGFEYSVQARGTLHSVIVLSDSLEPDAAFEAVLKTKL</sequence>
<protein>
    <submittedName>
        <fullName evidence="1">Uncharacterized protein</fullName>
    </submittedName>
</protein>
<dbReference type="KEGG" id="xcb:XC_0059"/>
<evidence type="ECO:0000313" key="2">
    <source>
        <dbReference type="Proteomes" id="UP000000420"/>
    </source>
</evidence>
<evidence type="ECO:0000313" key="1">
    <source>
        <dbReference type="EMBL" id="AAY47151.1"/>
    </source>
</evidence>
<dbReference type="Proteomes" id="UP000000420">
    <property type="component" value="Chromosome"/>
</dbReference>
<accession>A0A0H2X2K4</accession>
<dbReference type="HOGENOM" id="CLU_102576_0_0_6"/>
<reference evidence="1 2" key="1">
    <citation type="journal article" date="2005" name="Genome Res.">
        <title>Comparative and functional genomic analyses of the pathogenicity of phytopathogen Xanthomonas campestris pv. campestris.</title>
        <authorList>
            <person name="Qian W."/>
            <person name="Jia Y."/>
            <person name="Ren S.X."/>
            <person name="He Y.Q."/>
            <person name="Feng J.X."/>
            <person name="Lu L.F."/>
            <person name="Sun Q."/>
            <person name="Ying G."/>
            <person name="Tang D.J."/>
            <person name="Tang H."/>
            <person name="Wu W."/>
            <person name="Hao P."/>
            <person name="Wang L."/>
            <person name="Jiang B.L."/>
            <person name="Zeng S."/>
            <person name="Gu W.Y."/>
            <person name="Lu G."/>
            <person name="Rong L."/>
            <person name="Tian Y."/>
            <person name="Yao Z."/>
            <person name="Fu G."/>
            <person name="Chen B."/>
            <person name="Fang R."/>
            <person name="Qiang B."/>
            <person name="Chen Z."/>
            <person name="Zhao G.P."/>
            <person name="Tang J.L."/>
            <person name="He C."/>
        </authorList>
    </citation>
    <scope>NUCLEOTIDE SEQUENCE [LARGE SCALE GENOMIC DNA]</scope>
    <source>
        <strain evidence="1 2">8004</strain>
    </source>
</reference>
<proteinExistence type="predicted"/>
<gene>
    <name evidence="1" type="ordered locus">XC_0059</name>
</gene>